<protein>
    <recommendedName>
        <fullName evidence="6">Translation initiation factor eIF2B subunit delta</fullName>
    </recommendedName>
    <alternativeName>
        <fullName evidence="7">eIF2B GDP-GTP exchange factor subunit delta</fullName>
    </alternativeName>
</protein>
<keyword evidence="4" id="KW-0396">Initiation factor</keyword>
<dbReference type="EMBL" id="BDGG01000004">
    <property type="protein sequence ID" value="GAU97921.1"/>
    <property type="molecule type" value="Genomic_DNA"/>
</dbReference>
<dbReference type="InterPro" id="IPR037171">
    <property type="entry name" value="NagB/RpiA_transferase-like"/>
</dbReference>
<feature type="compositionally biased region" description="Basic and acidic residues" evidence="10">
    <location>
        <begin position="66"/>
        <end position="78"/>
    </location>
</feature>
<dbReference type="STRING" id="947166.A0A1D1V8A0"/>
<evidence type="ECO:0000256" key="1">
    <source>
        <dbReference type="ARBA" id="ARBA00004514"/>
    </source>
</evidence>
<name>A0A1D1V8A0_RAMVA</name>
<evidence type="ECO:0000256" key="4">
    <source>
        <dbReference type="ARBA" id="ARBA00022540"/>
    </source>
</evidence>
<dbReference type="Proteomes" id="UP000186922">
    <property type="component" value="Unassembled WGS sequence"/>
</dbReference>
<evidence type="ECO:0000313" key="12">
    <source>
        <dbReference type="Proteomes" id="UP000186922"/>
    </source>
</evidence>
<feature type="region of interest" description="Disordered" evidence="10">
    <location>
        <begin position="130"/>
        <end position="173"/>
    </location>
</feature>
<dbReference type="InterPro" id="IPR042529">
    <property type="entry name" value="IF_2B-like_C"/>
</dbReference>
<comment type="subunit">
    <text evidence="8">Component of the translation initiation factor 2B (eIF2B) complex which is a heterodecamer of two sets of five different subunits: alpha, beta, gamma, delta and epsilon. Subunits alpha, beta and delta comprise a regulatory subcomplex and subunits epsilon and gamma comprise a catalytic subcomplex. Within the complex, the hexameric regulatory complex resides at the center, with the two heterodimeric catalytic subcomplexes bound on opposite sides.</text>
</comment>
<comment type="caution">
    <text evidence="11">The sequence shown here is derived from an EMBL/GenBank/DDBJ whole genome shotgun (WGS) entry which is preliminary data.</text>
</comment>
<dbReference type="InterPro" id="IPR000649">
    <property type="entry name" value="IF-2B-related"/>
</dbReference>
<dbReference type="PANTHER" id="PTHR10233">
    <property type="entry name" value="TRANSLATION INITIATION FACTOR EIF-2B"/>
    <property type="match status" value="1"/>
</dbReference>
<dbReference type="Gene3D" id="3.40.50.10470">
    <property type="entry name" value="Translation initiation factor eif-2b, domain 2"/>
    <property type="match status" value="1"/>
</dbReference>
<sequence>MEDQDEENTAGLLAGDGVEVGKSEHAGQKSKAQLRAERRAVQEAQRARKAESAKTPGESSKAKAAKPKEHSAQPKEKMSSAQESALLKSSTVTTSGFSVSTLGPQLSSEILGRTRTSSISAMERIRTASFTTRAEAIPPKGVQIDTPPPKPNTSDKSNKALPEASRQRSFNSEGSVVAEAGGAIGKLGIFSHLPIPDRNVNLARDMSFSSNIIHPAILKLGAQYANGIISGSNARCIALISALKRVICDYQTPADKILSRDLETRIKPMINFLAQSRPLAVSMGNAIRHLKWLITHIPENMPESEAKKHICDSMDHFVDEKIVIAGRAISGTFAAEKIKENDVILTYSCSSLVTRVLVDAHKSGKKFSVVVVDGRPKMEGRELLRRLVRNGVKCSYVQITAISYIMPEVTKILLGAECLLANGGVMSKVGSSQIALVAKSFNVPVLVCCETYKFCERVQTDSIVHNELGNPQDLNLTPTEEEPAMLSRLNLVFDVTPPDLITMVITEIGMMPCTSVPVVLRVKHALIK</sequence>
<evidence type="ECO:0000256" key="2">
    <source>
        <dbReference type="ARBA" id="ARBA00007251"/>
    </source>
</evidence>
<evidence type="ECO:0000256" key="6">
    <source>
        <dbReference type="ARBA" id="ARBA00044147"/>
    </source>
</evidence>
<evidence type="ECO:0000256" key="7">
    <source>
        <dbReference type="ARBA" id="ARBA00044356"/>
    </source>
</evidence>
<keyword evidence="12" id="KW-1185">Reference proteome</keyword>
<dbReference type="Pfam" id="PF01008">
    <property type="entry name" value="IF-2B"/>
    <property type="match status" value="1"/>
</dbReference>
<comment type="similarity">
    <text evidence="2 9">Belongs to the eIF-2B alpha/beta/delta subunits family.</text>
</comment>
<dbReference type="AlphaFoldDB" id="A0A1D1V8A0"/>
<evidence type="ECO:0000256" key="5">
    <source>
        <dbReference type="ARBA" id="ARBA00022917"/>
    </source>
</evidence>
<keyword evidence="5" id="KW-0648">Protein biosynthesis</keyword>
<evidence type="ECO:0000256" key="10">
    <source>
        <dbReference type="SAM" id="MobiDB-lite"/>
    </source>
</evidence>
<organism evidence="11 12">
    <name type="scientific">Ramazzottius varieornatus</name>
    <name type="common">Water bear</name>
    <name type="synonym">Tardigrade</name>
    <dbReference type="NCBI Taxonomy" id="947166"/>
    <lineage>
        <taxon>Eukaryota</taxon>
        <taxon>Metazoa</taxon>
        <taxon>Ecdysozoa</taxon>
        <taxon>Tardigrada</taxon>
        <taxon>Eutardigrada</taxon>
        <taxon>Parachela</taxon>
        <taxon>Hypsibioidea</taxon>
        <taxon>Ramazzottiidae</taxon>
        <taxon>Ramazzottius</taxon>
    </lineage>
</organism>
<dbReference type="GO" id="GO:0003743">
    <property type="term" value="F:translation initiation factor activity"/>
    <property type="evidence" value="ECO:0007669"/>
    <property type="project" value="UniProtKB-KW"/>
</dbReference>
<keyword evidence="3" id="KW-0963">Cytoplasm</keyword>
<accession>A0A1D1V8A0</accession>
<dbReference type="SUPFAM" id="SSF100950">
    <property type="entry name" value="NagB/RpiA/CoA transferase-like"/>
    <property type="match status" value="1"/>
</dbReference>
<evidence type="ECO:0000256" key="8">
    <source>
        <dbReference type="ARBA" id="ARBA00046432"/>
    </source>
</evidence>
<comment type="subcellular location">
    <subcellularLocation>
        <location evidence="1">Cytoplasm</location>
        <location evidence="1">Cytosol</location>
    </subcellularLocation>
</comment>
<evidence type="ECO:0000256" key="3">
    <source>
        <dbReference type="ARBA" id="ARBA00022490"/>
    </source>
</evidence>
<reference evidence="11 12" key="1">
    <citation type="journal article" date="2016" name="Nat. Commun.">
        <title>Extremotolerant tardigrade genome and improved radiotolerance of human cultured cells by tardigrade-unique protein.</title>
        <authorList>
            <person name="Hashimoto T."/>
            <person name="Horikawa D.D."/>
            <person name="Saito Y."/>
            <person name="Kuwahara H."/>
            <person name="Kozuka-Hata H."/>
            <person name="Shin-I T."/>
            <person name="Minakuchi Y."/>
            <person name="Ohishi K."/>
            <person name="Motoyama A."/>
            <person name="Aizu T."/>
            <person name="Enomoto A."/>
            <person name="Kondo K."/>
            <person name="Tanaka S."/>
            <person name="Hara Y."/>
            <person name="Koshikawa S."/>
            <person name="Sagara H."/>
            <person name="Miura T."/>
            <person name="Yokobori S."/>
            <person name="Miyagawa K."/>
            <person name="Suzuki Y."/>
            <person name="Kubo T."/>
            <person name="Oyama M."/>
            <person name="Kohara Y."/>
            <person name="Fujiyama A."/>
            <person name="Arakawa K."/>
            <person name="Katayama T."/>
            <person name="Toyoda A."/>
            <person name="Kunieda T."/>
        </authorList>
    </citation>
    <scope>NUCLEOTIDE SEQUENCE [LARGE SCALE GENOMIC DNA]</scope>
    <source>
        <strain evidence="11 12">YOKOZUNA-1</strain>
    </source>
</reference>
<evidence type="ECO:0000256" key="9">
    <source>
        <dbReference type="RuleBase" id="RU003814"/>
    </source>
</evidence>
<dbReference type="PANTHER" id="PTHR10233:SF14">
    <property type="entry name" value="TRANSLATION INITIATION FACTOR EIF-2B SUBUNIT DELTA"/>
    <property type="match status" value="1"/>
</dbReference>
<evidence type="ECO:0000313" key="11">
    <source>
        <dbReference type="EMBL" id="GAU97921.1"/>
    </source>
</evidence>
<dbReference type="OrthoDB" id="10254737at2759"/>
<dbReference type="GO" id="GO:0005829">
    <property type="term" value="C:cytosol"/>
    <property type="evidence" value="ECO:0007669"/>
    <property type="project" value="UniProtKB-SubCell"/>
</dbReference>
<gene>
    <name evidence="11" type="primary">RvY_09141-1</name>
    <name evidence="11" type="synonym">RvY_09141.1</name>
    <name evidence="11" type="ORF">RvY_09141</name>
</gene>
<feature type="region of interest" description="Disordered" evidence="10">
    <location>
        <begin position="1"/>
        <end position="88"/>
    </location>
</feature>
<proteinExistence type="inferred from homology"/>
<feature type="compositionally biased region" description="Basic and acidic residues" evidence="10">
    <location>
        <begin position="34"/>
        <end position="52"/>
    </location>
</feature>